<feature type="region of interest" description="Disordered" evidence="1">
    <location>
        <begin position="117"/>
        <end position="178"/>
    </location>
</feature>
<reference evidence="2" key="1">
    <citation type="submission" date="2020-08" db="EMBL/GenBank/DDBJ databases">
        <title>Spodoptera exigua strain:BAW_Kor-Di-RS1 Genome sequencing and assembly.</title>
        <authorList>
            <person name="Kim J."/>
            <person name="Nam H.Y."/>
            <person name="Kwon M."/>
            <person name="Choi J.H."/>
            <person name="Cho S.R."/>
            <person name="Kim G.-H."/>
        </authorList>
    </citation>
    <scope>NUCLEOTIDE SEQUENCE</scope>
    <source>
        <strain evidence="2">BAW_Kor-Di-RS1</strain>
        <tissue evidence="2">Whole-body</tissue>
    </source>
</reference>
<keyword evidence="3" id="KW-1185">Reference proteome</keyword>
<proteinExistence type="predicted"/>
<name>A0A835GB02_SPOEX</name>
<sequence>MFTVSCYVFHPLLHRFVRLWRYVQVVSDVLNFYLTMLCCPCANEVPFSTSSSVDSKPSVQIFKAEALAKAQKQVDHERSCGEPVKAPHLVIDFTPGREDTPEIQERCQQYWQDAKNRQEHNDMTSTSQSPIDLTTDGSHHDRRRESQNNIPRVHMHKKHSKKGNVQMPLLEHSNIMLK</sequence>
<dbReference type="AlphaFoldDB" id="A0A835GB02"/>
<feature type="compositionally biased region" description="Polar residues" evidence="1">
    <location>
        <begin position="123"/>
        <end position="136"/>
    </location>
</feature>
<accession>A0A835GB02</accession>
<evidence type="ECO:0000313" key="2">
    <source>
        <dbReference type="EMBL" id="KAF9410397.1"/>
    </source>
</evidence>
<protein>
    <submittedName>
        <fullName evidence="2">Uncharacterized protein</fullName>
    </submittedName>
</protein>
<feature type="compositionally biased region" description="Basic residues" evidence="1">
    <location>
        <begin position="153"/>
        <end position="162"/>
    </location>
</feature>
<dbReference type="EMBL" id="JACKWZ010000265">
    <property type="protein sequence ID" value="KAF9410397.1"/>
    <property type="molecule type" value="Genomic_DNA"/>
</dbReference>
<comment type="caution">
    <text evidence="2">The sequence shown here is derived from an EMBL/GenBank/DDBJ whole genome shotgun (WGS) entry which is preliminary data.</text>
</comment>
<feature type="compositionally biased region" description="Basic and acidic residues" evidence="1">
    <location>
        <begin position="137"/>
        <end position="146"/>
    </location>
</feature>
<dbReference type="Proteomes" id="UP000648187">
    <property type="component" value="Unassembled WGS sequence"/>
</dbReference>
<evidence type="ECO:0000256" key="1">
    <source>
        <dbReference type="SAM" id="MobiDB-lite"/>
    </source>
</evidence>
<organism evidence="2 3">
    <name type="scientific">Spodoptera exigua</name>
    <name type="common">Beet armyworm</name>
    <name type="synonym">Noctua fulgens</name>
    <dbReference type="NCBI Taxonomy" id="7107"/>
    <lineage>
        <taxon>Eukaryota</taxon>
        <taxon>Metazoa</taxon>
        <taxon>Ecdysozoa</taxon>
        <taxon>Arthropoda</taxon>
        <taxon>Hexapoda</taxon>
        <taxon>Insecta</taxon>
        <taxon>Pterygota</taxon>
        <taxon>Neoptera</taxon>
        <taxon>Endopterygota</taxon>
        <taxon>Lepidoptera</taxon>
        <taxon>Glossata</taxon>
        <taxon>Ditrysia</taxon>
        <taxon>Noctuoidea</taxon>
        <taxon>Noctuidae</taxon>
        <taxon>Amphipyrinae</taxon>
        <taxon>Spodoptera</taxon>
    </lineage>
</organism>
<evidence type="ECO:0000313" key="3">
    <source>
        <dbReference type="Proteomes" id="UP000648187"/>
    </source>
</evidence>
<gene>
    <name evidence="2" type="ORF">HW555_010523</name>
</gene>